<dbReference type="AlphaFoldDB" id="A0A5J6WRU6"/>
<dbReference type="EMBL" id="CP040449">
    <property type="protein sequence ID" value="QFI53560.1"/>
    <property type="molecule type" value="Genomic_DNA"/>
</dbReference>
<protein>
    <recommendedName>
        <fullName evidence="2">GIY-YIG domain-containing protein</fullName>
    </recommendedName>
</protein>
<dbReference type="PANTHER" id="PTHR34477:SF1">
    <property type="entry name" value="UPF0213 PROTEIN YHBQ"/>
    <property type="match status" value="1"/>
</dbReference>
<dbReference type="PROSITE" id="PS50164">
    <property type="entry name" value="GIY_YIG"/>
    <property type="match status" value="1"/>
</dbReference>
<accession>A0A5J6WRU6</accession>
<evidence type="ECO:0000313" key="3">
    <source>
        <dbReference type="EMBL" id="QFI53560.1"/>
    </source>
</evidence>
<reference evidence="3 4" key="1">
    <citation type="submission" date="2019-05" db="EMBL/GenBank/DDBJ databases">
        <title>OXA-830, a novel chromosomally encoded expanded-spectrum class D beta-lactamase in Aeromonas simiae.</title>
        <authorList>
            <person name="Zhou W."/>
            <person name="Chen Q."/>
        </authorList>
    </citation>
    <scope>NUCLEOTIDE SEQUENCE [LARGE SCALE GENOMIC DNA]</scope>
    <source>
        <strain evidence="3 4">A6</strain>
    </source>
</reference>
<name>A0A5J6WRU6_9GAMM</name>
<gene>
    <name evidence="3" type="ORF">FE240_01870</name>
</gene>
<dbReference type="Pfam" id="PF01541">
    <property type="entry name" value="GIY-YIG"/>
    <property type="match status" value="1"/>
</dbReference>
<dbReference type="SUPFAM" id="SSF82771">
    <property type="entry name" value="GIY-YIG endonuclease"/>
    <property type="match status" value="1"/>
</dbReference>
<evidence type="ECO:0000313" key="4">
    <source>
        <dbReference type="Proteomes" id="UP000594034"/>
    </source>
</evidence>
<evidence type="ECO:0000256" key="1">
    <source>
        <dbReference type="ARBA" id="ARBA00007435"/>
    </source>
</evidence>
<dbReference type="Proteomes" id="UP000594034">
    <property type="component" value="Chromosome"/>
</dbReference>
<dbReference type="InterPro" id="IPR050190">
    <property type="entry name" value="UPF0213_domain"/>
</dbReference>
<dbReference type="PANTHER" id="PTHR34477">
    <property type="entry name" value="UPF0213 PROTEIN YHBQ"/>
    <property type="match status" value="1"/>
</dbReference>
<dbReference type="Gene3D" id="3.40.1440.10">
    <property type="entry name" value="GIY-YIG endonuclease"/>
    <property type="match status" value="1"/>
</dbReference>
<comment type="similarity">
    <text evidence="1">Belongs to the UPF0213 family.</text>
</comment>
<dbReference type="InterPro" id="IPR035901">
    <property type="entry name" value="GIY-YIG_endonuc_sf"/>
</dbReference>
<dbReference type="InterPro" id="IPR000305">
    <property type="entry name" value="GIY-YIG_endonuc"/>
</dbReference>
<organism evidence="3 4">
    <name type="scientific">Aeromonas simiae</name>
    <dbReference type="NCBI Taxonomy" id="218936"/>
    <lineage>
        <taxon>Bacteria</taxon>
        <taxon>Pseudomonadati</taxon>
        <taxon>Pseudomonadota</taxon>
        <taxon>Gammaproteobacteria</taxon>
        <taxon>Aeromonadales</taxon>
        <taxon>Aeromonadaceae</taxon>
        <taxon>Aeromonas</taxon>
    </lineage>
</organism>
<feature type="domain" description="GIY-YIG" evidence="2">
    <location>
        <begin position="1"/>
        <end position="76"/>
    </location>
</feature>
<proteinExistence type="inferred from homology"/>
<dbReference type="KEGG" id="asim:FE240_01870"/>
<evidence type="ECO:0000259" key="2">
    <source>
        <dbReference type="PROSITE" id="PS50164"/>
    </source>
</evidence>
<keyword evidence="4" id="KW-1185">Reference proteome</keyword>
<dbReference type="CDD" id="cd10456">
    <property type="entry name" value="GIY-YIG_UPF0213"/>
    <property type="match status" value="1"/>
</dbReference>
<sequence length="98" mass="11073">MSWHLYLVRTARGHLYAGISTDPLRRLAEHQSGRGARSLRGKGPLALVWQAEVGEHGEALRLEYRLKRLTKAAKEQLVAAPQQWPELRARLLPEASEP</sequence>